<dbReference type="GO" id="GO:0016874">
    <property type="term" value="F:ligase activity"/>
    <property type="evidence" value="ECO:0007669"/>
    <property type="project" value="UniProtKB-KW"/>
</dbReference>
<dbReference type="PROSITE" id="PS50975">
    <property type="entry name" value="ATP_GRASP"/>
    <property type="match status" value="1"/>
</dbReference>
<evidence type="ECO:0000256" key="1">
    <source>
        <dbReference type="ARBA" id="ARBA00022598"/>
    </source>
</evidence>
<proteinExistence type="predicted"/>
<feature type="compositionally biased region" description="Polar residues" evidence="5">
    <location>
        <begin position="436"/>
        <end position="447"/>
    </location>
</feature>
<dbReference type="GO" id="GO:0005524">
    <property type="term" value="F:ATP binding"/>
    <property type="evidence" value="ECO:0007669"/>
    <property type="project" value="UniProtKB-UniRule"/>
</dbReference>
<dbReference type="Pfam" id="PF13535">
    <property type="entry name" value="ATP-grasp_4"/>
    <property type="match status" value="1"/>
</dbReference>
<feature type="domain" description="ATP-grasp" evidence="6">
    <location>
        <begin position="127"/>
        <end position="325"/>
    </location>
</feature>
<evidence type="ECO:0000313" key="8">
    <source>
        <dbReference type="Proteomes" id="UP000181951"/>
    </source>
</evidence>
<dbReference type="SUPFAM" id="SSF56059">
    <property type="entry name" value="Glutathione synthetase ATP-binding domain-like"/>
    <property type="match status" value="1"/>
</dbReference>
<dbReference type="InterPro" id="IPR011761">
    <property type="entry name" value="ATP-grasp"/>
</dbReference>
<dbReference type="Proteomes" id="UP000181951">
    <property type="component" value="Unassembled WGS sequence"/>
</dbReference>
<feature type="region of interest" description="Disordered" evidence="5">
    <location>
        <begin position="419"/>
        <end position="447"/>
    </location>
</feature>
<dbReference type="Gene3D" id="3.30.1490.20">
    <property type="entry name" value="ATP-grasp fold, A domain"/>
    <property type="match status" value="1"/>
</dbReference>
<sequence>MTAPAPTTTEAGNGGGLPLVVLVHSGYQLLREYLLEQVAACARVWLFQGTEPTWEKPYLAGHTVVDPYDVTAMTAAAHDLTARHRVQGVACWNELLVEQTAQLQAALGLPGADPQAVSRCRDKHLTRRFLAQAGVPQATSLPVASAAEAAAAARHLGYPVVVKPRALGASVGVRRVDSPAHIADAYTQAGALNLEGVPDFGGSVLVEEYLDGEEISVDAAVRDGRLTLLYVAHKTCAFPPYFEEVGHSVAADDPLLDDAALIDVLERAHRAVGYDTGITHTELRLTSAGPKVVEINARLGGDLIPLVADVVAGAGPGRLVVDVACGRPVRAPGRRPACAQVRFLYPEADCVVTEVRIDRDALPAGTVRAEPMAHPGQQLSLPPAGHVTSRYGYVLVTGPTAQHCRRTAQAAARAVRLVAARPDHAGPPGPDDPHPQQEQYVSGGQES</sequence>
<keyword evidence="8" id="KW-1185">Reference proteome</keyword>
<keyword evidence="2 4" id="KW-0547">Nucleotide-binding</keyword>
<dbReference type="InterPro" id="IPR052032">
    <property type="entry name" value="ATP-dep_AA_Ligase"/>
</dbReference>
<dbReference type="AlphaFoldDB" id="A0A1H8R9G2"/>
<keyword evidence="3 4" id="KW-0067">ATP-binding</keyword>
<dbReference type="InterPro" id="IPR013815">
    <property type="entry name" value="ATP_grasp_subdomain_1"/>
</dbReference>
<dbReference type="EMBL" id="FODD01000033">
    <property type="protein sequence ID" value="SEO62937.1"/>
    <property type="molecule type" value="Genomic_DNA"/>
</dbReference>
<dbReference type="RefSeq" id="WP_069464276.1">
    <property type="nucleotide sequence ID" value="NZ_FODD01000033.1"/>
</dbReference>
<name>A0A1H8R9G2_9ACTN</name>
<organism evidence="7 8">
    <name type="scientific">Actinacidiphila rubida</name>
    <dbReference type="NCBI Taxonomy" id="310780"/>
    <lineage>
        <taxon>Bacteria</taxon>
        <taxon>Bacillati</taxon>
        <taxon>Actinomycetota</taxon>
        <taxon>Actinomycetes</taxon>
        <taxon>Kitasatosporales</taxon>
        <taxon>Streptomycetaceae</taxon>
        <taxon>Actinacidiphila</taxon>
    </lineage>
</organism>
<evidence type="ECO:0000259" key="6">
    <source>
        <dbReference type="PROSITE" id="PS50975"/>
    </source>
</evidence>
<dbReference type="Gene3D" id="3.40.50.20">
    <property type="match status" value="1"/>
</dbReference>
<dbReference type="OrthoDB" id="24041at2"/>
<evidence type="ECO:0000256" key="5">
    <source>
        <dbReference type="SAM" id="MobiDB-lite"/>
    </source>
</evidence>
<evidence type="ECO:0000256" key="4">
    <source>
        <dbReference type="PROSITE-ProRule" id="PRU00409"/>
    </source>
</evidence>
<evidence type="ECO:0000256" key="2">
    <source>
        <dbReference type="ARBA" id="ARBA00022741"/>
    </source>
</evidence>
<accession>A0A1H8R9G2</accession>
<dbReference type="Gene3D" id="3.30.470.20">
    <property type="entry name" value="ATP-grasp fold, B domain"/>
    <property type="match status" value="1"/>
</dbReference>
<protein>
    <submittedName>
        <fullName evidence="7">Biotin carboxylase</fullName>
    </submittedName>
</protein>
<dbReference type="InterPro" id="IPR040570">
    <property type="entry name" value="LAL_C2"/>
</dbReference>
<dbReference type="PANTHER" id="PTHR43585:SF2">
    <property type="entry name" value="ATP-GRASP ENZYME FSQD"/>
    <property type="match status" value="1"/>
</dbReference>
<reference evidence="7 8" key="1">
    <citation type="submission" date="2016-10" db="EMBL/GenBank/DDBJ databases">
        <authorList>
            <person name="de Groot N.N."/>
        </authorList>
    </citation>
    <scope>NUCLEOTIDE SEQUENCE [LARGE SCALE GENOMIC DNA]</scope>
    <source>
        <strain evidence="7 8">CGMCC 4.2026</strain>
    </source>
</reference>
<gene>
    <name evidence="7" type="ORF">SAMN05216267_103363</name>
</gene>
<dbReference type="SMART" id="SM01209">
    <property type="entry name" value="GARS_A"/>
    <property type="match status" value="1"/>
</dbReference>
<keyword evidence="1" id="KW-0436">Ligase</keyword>
<evidence type="ECO:0000313" key="7">
    <source>
        <dbReference type="EMBL" id="SEO62937.1"/>
    </source>
</evidence>
<dbReference type="GO" id="GO:0046872">
    <property type="term" value="F:metal ion binding"/>
    <property type="evidence" value="ECO:0007669"/>
    <property type="project" value="InterPro"/>
</dbReference>
<dbReference type="Pfam" id="PF18603">
    <property type="entry name" value="LAL_C2"/>
    <property type="match status" value="1"/>
</dbReference>
<evidence type="ECO:0000256" key="3">
    <source>
        <dbReference type="ARBA" id="ARBA00022840"/>
    </source>
</evidence>
<dbReference type="PANTHER" id="PTHR43585">
    <property type="entry name" value="FUMIPYRROLE BIOSYNTHESIS PROTEIN C"/>
    <property type="match status" value="1"/>
</dbReference>
<dbReference type="STRING" id="310780.SAMN05216267_103363"/>